<dbReference type="AlphaFoldDB" id="A0AAD1ZSS2"/>
<evidence type="ECO:0000256" key="2">
    <source>
        <dbReference type="ARBA" id="ARBA00009085"/>
    </source>
</evidence>
<evidence type="ECO:0000259" key="8">
    <source>
        <dbReference type="PROSITE" id="PS50235"/>
    </source>
</evidence>
<dbReference type="SUPFAM" id="SSF54001">
    <property type="entry name" value="Cysteine proteinases"/>
    <property type="match status" value="1"/>
</dbReference>
<dbReference type="InterPro" id="IPR001394">
    <property type="entry name" value="Peptidase_C19_UCH"/>
</dbReference>
<dbReference type="GO" id="GO:0004843">
    <property type="term" value="F:cysteine-type deubiquitinase activity"/>
    <property type="evidence" value="ECO:0007669"/>
    <property type="project" value="UniProtKB-UniRule"/>
</dbReference>
<proteinExistence type="inferred from homology"/>
<dbReference type="PROSITE" id="PS00972">
    <property type="entry name" value="USP_1"/>
    <property type="match status" value="1"/>
</dbReference>
<evidence type="ECO:0000256" key="4">
    <source>
        <dbReference type="ARBA" id="ARBA00022786"/>
    </source>
</evidence>
<evidence type="ECO:0000256" key="7">
    <source>
        <dbReference type="RuleBase" id="RU366025"/>
    </source>
</evidence>
<evidence type="ECO:0000256" key="6">
    <source>
        <dbReference type="ARBA" id="ARBA00022807"/>
    </source>
</evidence>
<dbReference type="InterPro" id="IPR038765">
    <property type="entry name" value="Papain-like_cys_pep_sf"/>
</dbReference>
<dbReference type="EC" id="3.4.19.12" evidence="7"/>
<dbReference type="PROSITE" id="PS50235">
    <property type="entry name" value="USP_3"/>
    <property type="match status" value="1"/>
</dbReference>
<protein>
    <recommendedName>
        <fullName evidence="7">Ubiquitin carboxyl-terminal hydrolase</fullName>
        <ecNumber evidence="7">3.4.19.12</ecNumber>
    </recommendedName>
</protein>
<dbReference type="InterPro" id="IPR050164">
    <property type="entry name" value="Peptidase_C19"/>
</dbReference>
<keyword evidence="3 7" id="KW-0645">Protease</keyword>
<evidence type="ECO:0000256" key="1">
    <source>
        <dbReference type="ARBA" id="ARBA00000707"/>
    </source>
</evidence>
<dbReference type="GO" id="GO:0006508">
    <property type="term" value="P:proteolysis"/>
    <property type="evidence" value="ECO:0007669"/>
    <property type="project" value="UniProtKB-KW"/>
</dbReference>
<dbReference type="Gene3D" id="3.90.70.10">
    <property type="entry name" value="Cysteine proteinases"/>
    <property type="match status" value="1"/>
</dbReference>
<gene>
    <name evidence="9" type="ORF">FPE_LOCUS20956</name>
</gene>
<evidence type="ECO:0000313" key="10">
    <source>
        <dbReference type="Proteomes" id="UP000834106"/>
    </source>
</evidence>
<keyword evidence="6 7" id="KW-0788">Thiol protease</keyword>
<keyword evidence="5 7" id="KW-0378">Hydrolase</keyword>
<evidence type="ECO:0000313" key="9">
    <source>
        <dbReference type="EMBL" id="CAI9773526.1"/>
    </source>
</evidence>
<evidence type="ECO:0000256" key="5">
    <source>
        <dbReference type="ARBA" id="ARBA00022801"/>
    </source>
</evidence>
<dbReference type="PANTHER" id="PTHR24006">
    <property type="entry name" value="UBIQUITIN CARBOXYL-TERMINAL HYDROLASE"/>
    <property type="match status" value="1"/>
</dbReference>
<dbReference type="EMBL" id="OU503047">
    <property type="protein sequence ID" value="CAI9773526.1"/>
    <property type="molecule type" value="Genomic_DNA"/>
</dbReference>
<dbReference type="PROSITE" id="PS00973">
    <property type="entry name" value="USP_2"/>
    <property type="match status" value="1"/>
</dbReference>
<dbReference type="GO" id="GO:0005634">
    <property type="term" value="C:nucleus"/>
    <property type="evidence" value="ECO:0007669"/>
    <property type="project" value="TreeGrafter"/>
</dbReference>
<comment type="function">
    <text evidence="7">Recognizes and hydrolyzes the peptide bond at the C-terminal Gly of ubiquitin. Involved in the processing of poly-ubiquitin precursors as well as that of ubiquitinated proteins.</text>
</comment>
<dbReference type="Pfam" id="PF00443">
    <property type="entry name" value="UCH"/>
    <property type="match status" value="1"/>
</dbReference>
<dbReference type="GO" id="GO:0005829">
    <property type="term" value="C:cytosol"/>
    <property type="evidence" value="ECO:0007669"/>
    <property type="project" value="TreeGrafter"/>
</dbReference>
<name>A0AAD1ZSS2_9LAMI</name>
<comment type="catalytic activity">
    <reaction evidence="1 7">
        <text>Thiol-dependent hydrolysis of ester, thioester, amide, peptide and isopeptide bonds formed by the C-terminal Gly of ubiquitin (a 76-residue protein attached to proteins as an intracellular targeting signal).</text>
        <dbReference type="EC" id="3.4.19.12"/>
    </reaction>
</comment>
<dbReference type="FunFam" id="3.90.70.10:FF:000118">
    <property type="entry name" value="Ubiquitin carboxyl-terminal hydrolase 25"/>
    <property type="match status" value="1"/>
</dbReference>
<accession>A0AAD1ZSS2</accession>
<comment type="similarity">
    <text evidence="2 7">Belongs to the peptidase C19 family.</text>
</comment>
<keyword evidence="4 7" id="KW-0833">Ubl conjugation pathway</keyword>
<evidence type="ECO:0000256" key="3">
    <source>
        <dbReference type="ARBA" id="ARBA00022670"/>
    </source>
</evidence>
<feature type="domain" description="USP" evidence="8">
    <location>
        <begin position="17"/>
        <end position="337"/>
    </location>
</feature>
<dbReference type="GO" id="GO:0016579">
    <property type="term" value="P:protein deubiquitination"/>
    <property type="evidence" value="ECO:0007669"/>
    <property type="project" value="InterPro"/>
</dbReference>
<keyword evidence="10" id="KW-1185">Reference proteome</keyword>
<dbReference type="InterPro" id="IPR028889">
    <property type="entry name" value="USP"/>
</dbReference>
<organism evidence="9 10">
    <name type="scientific">Fraxinus pennsylvanica</name>
    <dbReference type="NCBI Taxonomy" id="56036"/>
    <lineage>
        <taxon>Eukaryota</taxon>
        <taxon>Viridiplantae</taxon>
        <taxon>Streptophyta</taxon>
        <taxon>Embryophyta</taxon>
        <taxon>Tracheophyta</taxon>
        <taxon>Spermatophyta</taxon>
        <taxon>Magnoliopsida</taxon>
        <taxon>eudicotyledons</taxon>
        <taxon>Gunneridae</taxon>
        <taxon>Pentapetalae</taxon>
        <taxon>asterids</taxon>
        <taxon>lamiids</taxon>
        <taxon>Lamiales</taxon>
        <taxon>Oleaceae</taxon>
        <taxon>Oleeae</taxon>
        <taxon>Fraxinus</taxon>
    </lineage>
</organism>
<reference evidence="9" key="1">
    <citation type="submission" date="2023-05" db="EMBL/GenBank/DDBJ databases">
        <authorList>
            <person name="Huff M."/>
        </authorList>
    </citation>
    <scope>NUCLEOTIDE SEQUENCE</scope>
</reference>
<dbReference type="PANTHER" id="PTHR24006:SF758">
    <property type="entry name" value="UBIQUITIN CARBOXYL-TERMINAL HYDROLASE 36"/>
    <property type="match status" value="1"/>
</dbReference>
<dbReference type="Proteomes" id="UP000834106">
    <property type="component" value="Chromosome 12"/>
</dbReference>
<dbReference type="CDD" id="cd02661">
    <property type="entry name" value="Peptidase_C19E"/>
    <property type="match status" value="1"/>
</dbReference>
<sequence length="691" mass="76573">MVQMTWQRSLLKRKSPLGLKNLGNSCYLNSVLQCLTYTPPLANFCLRFLHSSNCDVGASKEKKSECPFCILEKRIVRSLSIEAALDTPLKINSCLRIFAEHFRVGRQEDAHEFLRYALDACHSTCLRLKRLQHQRRKGGVDNGGNSGGSGNTVVKEIFGGAMQSQVKCLSCGSESNKVDDIMDISLDVLHSGSLKEALQRFFQPEVLDGNNKYKCDNCKKLVAARKQMSILQAPNVLVIQFKRFEGMFGGKIDKPIAFGETLVLSNYMCKASEDPHPEYNLFGTIVHSGFSPNSGHYYAYIKDALGHWYCCNDSYVSLSTLREVLSEKVYILFFSRTKQRPRSANNDLVANGLIPLESNGSNTTPNQKSGYLEKPVGTKQFSHCHIEAITSTKSIETNGHDTSIIQKSGCSVMPLIMKQDYNHNSMTNNSISFKVDKGHSSPERKFSAFEKSSIKMLPAKGNMKIVVHKRESNGKTCNAAPSFTLMEKDKKVVSLTERNGVSKSKSIASVHIDKNGSSPMARSNGIIRSVEHDTLDGSLCGVNGTKTTLASARTLDCQDLQSGCSRNASNNSRLKRKKQSDLCILLAKDAKSCAEVEAFKELIGKEASLFLRSCGWSDEVYKFMHLSKKFCAQEPGSETVNDHEKKRFLISTESINHPDHKQTDYIGDDEMSVVAASKPWTFAVVISCAGS</sequence>
<dbReference type="InterPro" id="IPR018200">
    <property type="entry name" value="USP_CS"/>
</dbReference>